<keyword evidence="1" id="KW-1133">Transmembrane helix</keyword>
<feature type="transmembrane region" description="Helical" evidence="1">
    <location>
        <begin position="193"/>
        <end position="218"/>
    </location>
</feature>
<keyword evidence="1" id="KW-0812">Transmembrane</keyword>
<comment type="caution">
    <text evidence="3">The sequence shown here is derived from an EMBL/GenBank/DDBJ whole genome shotgun (WGS) entry which is preliminary data.</text>
</comment>
<protein>
    <recommendedName>
        <fullName evidence="2">DUF6534 domain-containing protein</fullName>
    </recommendedName>
</protein>
<dbReference type="Pfam" id="PF20152">
    <property type="entry name" value="DUF6534"/>
    <property type="match status" value="1"/>
</dbReference>
<keyword evidence="1" id="KW-0472">Membrane</keyword>
<evidence type="ECO:0000313" key="3">
    <source>
        <dbReference type="EMBL" id="CAK5266746.1"/>
    </source>
</evidence>
<dbReference type="AlphaFoldDB" id="A0AAD2GZZ7"/>
<reference evidence="3" key="1">
    <citation type="submission" date="2023-11" db="EMBL/GenBank/DDBJ databases">
        <authorList>
            <person name="De Vega J J."/>
            <person name="De Vega J J."/>
        </authorList>
    </citation>
    <scope>NUCLEOTIDE SEQUENCE</scope>
</reference>
<feature type="transmembrane region" description="Helical" evidence="1">
    <location>
        <begin position="99"/>
        <end position="118"/>
    </location>
</feature>
<dbReference type="EMBL" id="CAVNYO010000110">
    <property type="protein sequence ID" value="CAK5266746.1"/>
    <property type="molecule type" value="Genomic_DNA"/>
</dbReference>
<sequence length="300" mass="32551">MSSPAQKFINEALGAFDLAVCGALVLQGVLCAQFARYAANGYHRTDLPFLRAWVAGLLVLTLGKNAYGVALIQVKNTTHYGNLPAALAAWESVQYDTNFFLNLVVTFYAQLFFCWRLWTLSRKLWLSLSMALLFVVALICGVFTVPSGGMRDPVRWNAANFSLYFVADSALCGSTIFFLLSRSDEAFRSTASTLHRIAAVTIQSAAPAALCALVVLASSQAAPNYYSGSAALAVTLVANNVLPLVYAFAALWTLNARRAIRDAMLREREGQAETLASGSRGEVSWRRSLTTRTGTDAHVV</sequence>
<proteinExistence type="predicted"/>
<dbReference type="InterPro" id="IPR045339">
    <property type="entry name" value="DUF6534"/>
</dbReference>
<name>A0AAD2GZZ7_9AGAR</name>
<feature type="transmembrane region" description="Helical" evidence="1">
    <location>
        <begin position="12"/>
        <end position="32"/>
    </location>
</feature>
<dbReference type="Proteomes" id="UP001295794">
    <property type="component" value="Unassembled WGS sequence"/>
</dbReference>
<keyword evidence="4" id="KW-1185">Reference proteome</keyword>
<gene>
    <name evidence="3" type="ORF">MYCIT1_LOCUS8674</name>
</gene>
<feature type="transmembrane region" description="Helical" evidence="1">
    <location>
        <begin position="161"/>
        <end position="181"/>
    </location>
</feature>
<organism evidence="3 4">
    <name type="scientific">Mycena citricolor</name>
    <dbReference type="NCBI Taxonomy" id="2018698"/>
    <lineage>
        <taxon>Eukaryota</taxon>
        <taxon>Fungi</taxon>
        <taxon>Dikarya</taxon>
        <taxon>Basidiomycota</taxon>
        <taxon>Agaricomycotina</taxon>
        <taxon>Agaricomycetes</taxon>
        <taxon>Agaricomycetidae</taxon>
        <taxon>Agaricales</taxon>
        <taxon>Marasmiineae</taxon>
        <taxon>Mycenaceae</taxon>
        <taxon>Mycena</taxon>
    </lineage>
</organism>
<evidence type="ECO:0000313" key="4">
    <source>
        <dbReference type="Proteomes" id="UP001295794"/>
    </source>
</evidence>
<dbReference type="PANTHER" id="PTHR40465">
    <property type="entry name" value="CHROMOSOME 1, WHOLE GENOME SHOTGUN SEQUENCE"/>
    <property type="match status" value="1"/>
</dbReference>
<accession>A0AAD2GZZ7</accession>
<feature type="transmembrane region" description="Helical" evidence="1">
    <location>
        <begin position="230"/>
        <end position="254"/>
    </location>
</feature>
<feature type="transmembrane region" description="Helical" evidence="1">
    <location>
        <begin position="52"/>
        <end position="74"/>
    </location>
</feature>
<feature type="domain" description="DUF6534" evidence="2">
    <location>
        <begin position="165"/>
        <end position="258"/>
    </location>
</feature>
<evidence type="ECO:0000256" key="1">
    <source>
        <dbReference type="SAM" id="Phobius"/>
    </source>
</evidence>
<feature type="transmembrane region" description="Helical" evidence="1">
    <location>
        <begin position="125"/>
        <end position="149"/>
    </location>
</feature>
<evidence type="ECO:0000259" key="2">
    <source>
        <dbReference type="Pfam" id="PF20152"/>
    </source>
</evidence>
<dbReference type="PANTHER" id="PTHR40465:SF1">
    <property type="entry name" value="DUF6534 DOMAIN-CONTAINING PROTEIN"/>
    <property type="match status" value="1"/>
</dbReference>